<organism evidence="2 3">
    <name type="scientific">Umbelopsis ramanniana AG</name>
    <dbReference type="NCBI Taxonomy" id="1314678"/>
    <lineage>
        <taxon>Eukaryota</taxon>
        <taxon>Fungi</taxon>
        <taxon>Fungi incertae sedis</taxon>
        <taxon>Mucoromycota</taxon>
        <taxon>Mucoromycotina</taxon>
        <taxon>Umbelopsidomycetes</taxon>
        <taxon>Umbelopsidales</taxon>
        <taxon>Umbelopsidaceae</taxon>
        <taxon>Umbelopsis</taxon>
    </lineage>
</organism>
<dbReference type="EMBL" id="MU620893">
    <property type="protein sequence ID" value="KAI8584379.1"/>
    <property type="molecule type" value="Genomic_DNA"/>
</dbReference>
<feature type="compositionally biased region" description="Polar residues" evidence="1">
    <location>
        <begin position="272"/>
        <end position="287"/>
    </location>
</feature>
<dbReference type="AlphaFoldDB" id="A0AAD5EIX1"/>
<dbReference type="PANTHER" id="PTHR38701">
    <property type="entry name" value="CHROMOSOME 8, WHOLE GENOME SHOTGUN SEQUENCE"/>
    <property type="match status" value="1"/>
</dbReference>
<dbReference type="PANTHER" id="PTHR38701:SF1">
    <property type="entry name" value="UP-REGULATED DURING SEPTATION PROTEIN 1 DOMAIN-CONTAINING PROTEIN"/>
    <property type="match status" value="1"/>
</dbReference>
<reference evidence="2" key="2">
    <citation type="journal article" date="2022" name="Proc. Natl. Acad. Sci. U.S.A.">
        <title>Diploid-dominant life cycles characterize the early evolution of Fungi.</title>
        <authorList>
            <person name="Amses K.R."/>
            <person name="Simmons D.R."/>
            <person name="Longcore J.E."/>
            <person name="Mondo S.J."/>
            <person name="Seto K."/>
            <person name="Jeronimo G.H."/>
            <person name="Bonds A.E."/>
            <person name="Quandt C.A."/>
            <person name="Davis W.J."/>
            <person name="Chang Y."/>
            <person name="Federici B.A."/>
            <person name="Kuo A."/>
            <person name="LaButti K."/>
            <person name="Pangilinan J."/>
            <person name="Andreopoulos W."/>
            <person name="Tritt A."/>
            <person name="Riley R."/>
            <person name="Hundley H."/>
            <person name="Johnson J."/>
            <person name="Lipzen A."/>
            <person name="Barry K."/>
            <person name="Lang B.F."/>
            <person name="Cuomo C.A."/>
            <person name="Buchler N.E."/>
            <person name="Grigoriev I.V."/>
            <person name="Spatafora J.W."/>
            <person name="Stajich J.E."/>
            <person name="James T.Y."/>
        </authorList>
    </citation>
    <scope>NUCLEOTIDE SEQUENCE</scope>
    <source>
        <strain evidence="2">AG</strain>
    </source>
</reference>
<name>A0AAD5EIX1_UMBRA</name>
<dbReference type="Proteomes" id="UP001206595">
    <property type="component" value="Unassembled WGS sequence"/>
</dbReference>
<accession>A0AAD5EIX1</accession>
<sequence>MAKDVASGPKAVNIVRPQHHQRPPPQPPSPSAYSNTSSYFSAQRKPRVAPAAQIDISRTPSTNYSYSTSTVSSTSTNATNLSSTSNARVPPTIYNSATASNASFTLFQPSSVISYSQHQPMLVHRHSAVFTPQRSRSNSVHSKPGTVASEPETESESDENDDLDDPTQLDDDDQSTASESEDDESEEEEDESDTDIVAKVVAKIKNGTIMNGKGEFVNKTVQEPENEWREEAKINRKIADLEISNTSLLAINATLEGKLRKQAKMIEELKRQLSSSHDSLRSGTPTPDLTRLDDSDEQEGEDPLEGDEVFTRIRSLLENLLENAQQALDHKSKATGRVLSYYDNGNVEFCTAIQCDDSFL</sequence>
<feature type="compositionally biased region" description="Polar residues" evidence="1">
    <location>
        <begin position="130"/>
        <end position="141"/>
    </location>
</feature>
<feature type="region of interest" description="Disordered" evidence="1">
    <location>
        <begin position="130"/>
        <end position="196"/>
    </location>
</feature>
<feature type="compositionally biased region" description="Polar residues" evidence="1">
    <location>
        <begin position="32"/>
        <end position="41"/>
    </location>
</feature>
<dbReference type="RefSeq" id="XP_051449383.1">
    <property type="nucleotide sequence ID" value="XM_051585388.1"/>
</dbReference>
<feature type="region of interest" description="Disordered" evidence="1">
    <location>
        <begin position="1"/>
        <end position="89"/>
    </location>
</feature>
<dbReference type="GeneID" id="75910736"/>
<comment type="caution">
    <text evidence="2">The sequence shown here is derived from an EMBL/GenBank/DDBJ whole genome shotgun (WGS) entry which is preliminary data.</text>
</comment>
<evidence type="ECO:0000313" key="2">
    <source>
        <dbReference type="EMBL" id="KAI8584379.1"/>
    </source>
</evidence>
<evidence type="ECO:0000313" key="3">
    <source>
        <dbReference type="Proteomes" id="UP001206595"/>
    </source>
</evidence>
<gene>
    <name evidence="2" type="ORF">K450DRAFT_219565</name>
</gene>
<feature type="compositionally biased region" description="Low complexity" evidence="1">
    <location>
        <begin position="57"/>
        <end position="86"/>
    </location>
</feature>
<keyword evidence="3" id="KW-1185">Reference proteome</keyword>
<protein>
    <submittedName>
        <fullName evidence="2">Uncharacterized protein</fullName>
    </submittedName>
</protein>
<evidence type="ECO:0000256" key="1">
    <source>
        <dbReference type="SAM" id="MobiDB-lite"/>
    </source>
</evidence>
<reference evidence="2" key="1">
    <citation type="submission" date="2021-06" db="EMBL/GenBank/DDBJ databases">
        <authorList>
            <consortium name="DOE Joint Genome Institute"/>
            <person name="Mondo S.J."/>
            <person name="Amses K.R."/>
            <person name="Simmons D.R."/>
            <person name="Longcore J.E."/>
            <person name="Seto K."/>
            <person name="Alves G.H."/>
            <person name="Bonds A.E."/>
            <person name="Quandt C.A."/>
            <person name="Davis W.J."/>
            <person name="Chang Y."/>
            <person name="Letcher P.M."/>
            <person name="Powell M.J."/>
            <person name="Kuo A."/>
            <person name="Labutti K."/>
            <person name="Pangilinan J."/>
            <person name="Andreopoulos W."/>
            <person name="Tritt A."/>
            <person name="Riley R."/>
            <person name="Hundley H."/>
            <person name="Johnson J."/>
            <person name="Lipzen A."/>
            <person name="Barry K."/>
            <person name="Berbee M.L."/>
            <person name="Buchler N.E."/>
            <person name="Grigoriev I.V."/>
            <person name="Spatafora J.W."/>
            <person name="Stajich J.E."/>
            <person name="James T.Y."/>
        </authorList>
    </citation>
    <scope>NUCLEOTIDE SEQUENCE</scope>
    <source>
        <strain evidence="2">AG</strain>
    </source>
</reference>
<feature type="compositionally biased region" description="Acidic residues" evidence="1">
    <location>
        <begin position="294"/>
        <end position="307"/>
    </location>
</feature>
<feature type="compositionally biased region" description="Acidic residues" evidence="1">
    <location>
        <begin position="151"/>
        <end position="194"/>
    </location>
</feature>
<feature type="region of interest" description="Disordered" evidence="1">
    <location>
        <begin position="271"/>
        <end position="307"/>
    </location>
</feature>
<proteinExistence type="predicted"/>